<dbReference type="PROSITE" id="PS50297">
    <property type="entry name" value="ANK_REP_REGION"/>
    <property type="match status" value="1"/>
</dbReference>
<dbReference type="InterPro" id="IPR036770">
    <property type="entry name" value="Ankyrin_rpt-contain_sf"/>
</dbReference>
<accession>A0A0K1NJW0</accession>
<dbReference type="Proteomes" id="UP000060345">
    <property type="component" value="Chromosome 1"/>
</dbReference>
<dbReference type="Pfam" id="PF12796">
    <property type="entry name" value="Ank_2"/>
    <property type="match status" value="1"/>
</dbReference>
<dbReference type="Proteomes" id="UP000682005">
    <property type="component" value="Chromosome 1"/>
</dbReference>
<organism evidence="2 4">
    <name type="scientific">Prevotella fusca JCM 17724</name>
    <dbReference type="NCBI Taxonomy" id="1236517"/>
    <lineage>
        <taxon>Bacteria</taxon>
        <taxon>Pseudomonadati</taxon>
        <taxon>Bacteroidota</taxon>
        <taxon>Bacteroidia</taxon>
        <taxon>Bacteroidales</taxon>
        <taxon>Prevotellaceae</taxon>
        <taxon>Prevotella</taxon>
    </lineage>
</organism>
<evidence type="ECO:0000313" key="2">
    <source>
        <dbReference type="EMBL" id="AKU69315.1"/>
    </source>
</evidence>
<protein>
    <submittedName>
        <fullName evidence="2 3">Ankyrin</fullName>
    </submittedName>
</protein>
<evidence type="ECO:0000313" key="5">
    <source>
        <dbReference type="Proteomes" id="UP000682005"/>
    </source>
</evidence>
<name>A0A0K1NJW0_9BACT</name>
<dbReference type="AlphaFoldDB" id="A0A0K1NJW0"/>
<dbReference type="KEGG" id="pfus:ADJ77_05820"/>
<evidence type="ECO:0000313" key="4">
    <source>
        <dbReference type="Proteomes" id="UP000060345"/>
    </source>
</evidence>
<keyword evidence="5" id="KW-1185">Reference proteome</keyword>
<dbReference type="SUPFAM" id="SSF48403">
    <property type="entry name" value="Ankyrin repeat"/>
    <property type="match status" value="1"/>
</dbReference>
<gene>
    <name evidence="2" type="ORF">ADJ77_05820</name>
    <name evidence="3" type="ORF">J5A51_12895</name>
</gene>
<dbReference type="Gene3D" id="1.25.40.20">
    <property type="entry name" value="Ankyrin repeat-containing domain"/>
    <property type="match status" value="2"/>
</dbReference>
<dbReference type="InterPro" id="IPR051616">
    <property type="entry name" value="Cul2-RING_E3_ligase_SR"/>
</dbReference>
<dbReference type="PROSITE" id="PS50088">
    <property type="entry name" value="ANK_REPEAT"/>
    <property type="match status" value="1"/>
</dbReference>
<reference evidence="3 5" key="2">
    <citation type="submission" date="2021-03" db="EMBL/GenBank/DDBJ databases">
        <title>Human Oral Microbial Genomes.</title>
        <authorList>
            <person name="Johnston C.D."/>
            <person name="Chen T."/>
            <person name="Dewhirst F.E."/>
        </authorList>
    </citation>
    <scope>NUCLEOTIDE SEQUENCE [LARGE SCALE GENOMIC DNA]</scope>
    <source>
        <strain evidence="3 5">W1435</strain>
    </source>
</reference>
<evidence type="ECO:0000256" key="1">
    <source>
        <dbReference type="PROSITE-ProRule" id="PRU00023"/>
    </source>
</evidence>
<dbReference type="EMBL" id="CP072370">
    <property type="protein sequence ID" value="QUB86948.1"/>
    <property type="molecule type" value="Genomic_DNA"/>
</dbReference>
<dbReference type="InterPro" id="IPR002110">
    <property type="entry name" value="Ankyrin_rpt"/>
</dbReference>
<sequence>MIRIIILAIISVLLTSCNFMFKKSYKIIPPEPQVYFPDGQELKMATAIYDGDTRSVQSMINDGVDLNRISKGGMTYLYYAMLTMNYDMMELLLKNGANPNIHSDFYTRPDLHKKGLSDDKSTGVCLEYSGYRAYDIKYMKLLLKYGANINDTTYVSPLSAAVLDKVQGKEKIKYLAEKGIDLNFSITNTPIICGQAAIYKWDMVLFLLDLGADPMAADKEDNTVAASVQEYYDEGFDLNSEYGKMAQEVKRRLERRGVKFPYYPKKDKAASDSTEQARE</sequence>
<keyword evidence="1" id="KW-0040">ANK repeat</keyword>
<reference evidence="2 4" key="1">
    <citation type="submission" date="2015-07" db="EMBL/GenBank/DDBJ databases">
        <authorList>
            <person name="Noorani M."/>
        </authorList>
    </citation>
    <scope>NUCLEOTIDE SEQUENCE [LARGE SCALE GENOMIC DNA]</scope>
    <source>
        <strain evidence="2 4">W1435</strain>
    </source>
</reference>
<dbReference type="EMBL" id="CP012074">
    <property type="protein sequence ID" value="AKU69315.1"/>
    <property type="molecule type" value="Genomic_DNA"/>
</dbReference>
<dbReference type="eggNOG" id="COG0666">
    <property type="taxonomic scope" value="Bacteria"/>
</dbReference>
<dbReference type="STRING" id="1236517.ADJ77_05820"/>
<feature type="repeat" description="ANK" evidence="1">
    <location>
        <begin position="72"/>
        <end position="104"/>
    </location>
</feature>
<evidence type="ECO:0000313" key="3">
    <source>
        <dbReference type="EMBL" id="QUB86948.1"/>
    </source>
</evidence>
<dbReference type="PANTHER" id="PTHR46224">
    <property type="entry name" value="ANKYRIN REPEAT FAMILY PROTEIN"/>
    <property type="match status" value="1"/>
</dbReference>
<dbReference type="SMART" id="SM00248">
    <property type="entry name" value="ANK"/>
    <property type="match status" value="3"/>
</dbReference>
<proteinExistence type="predicted"/>
<dbReference type="PROSITE" id="PS51257">
    <property type="entry name" value="PROKAR_LIPOPROTEIN"/>
    <property type="match status" value="1"/>
</dbReference>